<gene>
    <name evidence="2" type="ORF">DPMN_163316</name>
</gene>
<organism evidence="2 3">
    <name type="scientific">Dreissena polymorpha</name>
    <name type="common">Zebra mussel</name>
    <name type="synonym">Mytilus polymorpha</name>
    <dbReference type="NCBI Taxonomy" id="45954"/>
    <lineage>
        <taxon>Eukaryota</taxon>
        <taxon>Metazoa</taxon>
        <taxon>Spiralia</taxon>
        <taxon>Lophotrochozoa</taxon>
        <taxon>Mollusca</taxon>
        <taxon>Bivalvia</taxon>
        <taxon>Autobranchia</taxon>
        <taxon>Heteroconchia</taxon>
        <taxon>Euheterodonta</taxon>
        <taxon>Imparidentia</taxon>
        <taxon>Neoheterodontei</taxon>
        <taxon>Myida</taxon>
        <taxon>Dreissenoidea</taxon>
        <taxon>Dreissenidae</taxon>
        <taxon>Dreissena</taxon>
    </lineage>
</organism>
<keyword evidence="3" id="KW-1185">Reference proteome</keyword>
<accession>A0A9D4EVJ0</accession>
<evidence type="ECO:0000313" key="2">
    <source>
        <dbReference type="EMBL" id="KAH3785231.1"/>
    </source>
</evidence>
<dbReference type="Proteomes" id="UP000828390">
    <property type="component" value="Unassembled WGS sequence"/>
</dbReference>
<comment type="caution">
    <text evidence="2">The sequence shown here is derived from an EMBL/GenBank/DDBJ whole genome shotgun (WGS) entry which is preliminary data.</text>
</comment>
<protein>
    <submittedName>
        <fullName evidence="2">Uncharacterized protein</fullName>
    </submittedName>
</protein>
<proteinExistence type="predicted"/>
<evidence type="ECO:0000313" key="3">
    <source>
        <dbReference type="Proteomes" id="UP000828390"/>
    </source>
</evidence>
<sequence>MNLKPRNISRMEGVIDFKCRLIRDNLLFIGITEVVDTEHPSIGLSINASDDTQETSGKPPDASDDVLHAAMGRN</sequence>
<dbReference type="AlphaFoldDB" id="A0A9D4EVJ0"/>
<feature type="compositionally biased region" description="Polar residues" evidence="1">
    <location>
        <begin position="44"/>
        <end position="56"/>
    </location>
</feature>
<reference evidence="2" key="2">
    <citation type="submission" date="2020-11" db="EMBL/GenBank/DDBJ databases">
        <authorList>
            <person name="McCartney M.A."/>
            <person name="Auch B."/>
            <person name="Kono T."/>
            <person name="Mallez S."/>
            <person name="Becker A."/>
            <person name="Gohl D.M."/>
            <person name="Silverstein K.A.T."/>
            <person name="Koren S."/>
            <person name="Bechman K.B."/>
            <person name="Herman A."/>
            <person name="Abrahante J.E."/>
            <person name="Garbe J."/>
        </authorList>
    </citation>
    <scope>NUCLEOTIDE SEQUENCE</scope>
    <source>
        <strain evidence="2">Duluth1</strain>
        <tissue evidence="2">Whole animal</tissue>
    </source>
</reference>
<name>A0A9D4EVJ0_DREPO</name>
<dbReference type="EMBL" id="JAIWYP010000008">
    <property type="protein sequence ID" value="KAH3785231.1"/>
    <property type="molecule type" value="Genomic_DNA"/>
</dbReference>
<evidence type="ECO:0000256" key="1">
    <source>
        <dbReference type="SAM" id="MobiDB-lite"/>
    </source>
</evidence>
<reference evidence="2" key="1">
    <citation type="journal article" date="2019" name="bioRxiv">
        <title>The Genome of the Zebra Mussel, Dreissena polymorpha: A Resource for Invasive Species Research.</title>
        <authorList>
            <person name="McCartney M.A."/>
            <person name="Auch B."/>
            <person name="Kono T."/>
            <person name="Mallez S."/>
            <person name="Zhang Y."/>
            <person name="Obille A."/>
            <person name="Becker A."/>
            <person name="Abrahante J.E."/>
            <person name="Garbe J."/>
            <person name="Badalamenti J.P."/>
            <person name="Herman A."/>
            <person name="Mangelson H."/>
            <person name="Liachko I."/>
            <person name="Sullivan S."/>
            <person name="Sone E.D."/>
            <person name="Koren S."/>
            <person name="Silverstein K.A.T."/>
            <person name="Beckman K.B."/>
            <person name="Gohl D.M."/>
        </authorList>
    </citation>
    <scope>NUCLEOTIDE SEQUENCE</scope>
    <source>
        <strain evidence="2">Duluth1</strain>
        <tissue evidence="2">Whole animal</tissue>
    </source>
</reference>
<feature type="region of interest" description="Disordered" evidence="1">
    <location>
        <begin position="44"/>
        <end position="74"/>
    </location>
</feature>